<evidence type="ECO:0000256" key="2">
    <source>
        <dbReference type="ARBA" id="ARBA00022801"/>
    </source>
</evidence>
<sequence>MTRLLFVCLGNICRSPAGENTLRHLLRENDITDVSLDSAGTAGYHIGKGPDPRMTATLEERGIRVTGTARQFSKQDFDDFDLILAMDEDNRKDILRLARSEADRAKVKPFMSFCKNFSNAEVPDPYYGGQDGFDLVADIMADGCAGILSAIAREQGQK</sequence>
<feature type="active site" description="Nucleophile" evidence="3">
    <location>
        <position position="8"/>
    </location>
</feature>
<evidence type="ECO:0000313" key="5">
    <source>
        <dbReference type="EMBL" id="MBK1833617.1"/>
    </source>
</evidence>
<feature type="active site" evidence="3">
    <location>
        <position position="14"/>
    </location>
</feature>
<dbReference type="SMART" id="SM00226">
    <property type="entry name" value="LMWPc"/>
    <property type="match status" value="1"/>
</dbReference>
<name>A0A934RKY1_9BACT</name>
<dbReference type="PANTHER" id="PTHR47439">
    <property type="entry name" value="LOW MOLECULAR WEIGHT PHOSPHOTYROSINE PROTEIN PHOSPHATASE-RELATED"/>
    <property type="match status" value="1"/>
</dbReference>
<accession>A0A934RKY1</accession>
<reference evidence="5" key="1">
    <citation type="submission" date="2021-01" db="EMBL/GenBank/DDBJ databases">
        <title>Modified the classification status of verrucomicrobia.</title>
        <authorList>
            <person name="Feng X."/>
        </authorList>
    </citation>
    <scope>NUCLEOTIDE SEQUENCE</scope>
    <source>
        <strain evidence="5">KCTC 12986</strain>
    </source>
</reference>
<dbReference type="PRINTS" id="PR00719">
    <property type="entry name" value="LMWPTPASE"/>
</dbReference>
<dbReference type="PANTHER" id="PTHR47439:SF1">
    <property type="entry name" value="ACID PHOSPHATASE"/>
    <property type="match status" value="1"/>
</dbReference>
<evidence type="ECO:0000259" key="4">
    <source>
        <dbReference type="SMART" id="SM00226"/>
    </source>
</evidence>
<keyword evidence="2" id="KW-0378">Hydrolase</keyword>
<dbReference type="AlphaFoldDB" id="A0A934RKY1"/>
<dbReference type="InterPro" id="IPR052995">
    <property type="entry name" value="LMW-PTP"/>
</dbReference>
<dbReference type="InterPro" id="IPR023485">
    <property type="entry name" value="Ptyr_pPase"/>
</dbReference>
<dbReference type="GO" id="GO:0004725">
    <property type="term" value="F:protein tyrosine phosphatase activity"/>
    <property type="evidence" value="ECO:0007669"/>
    <property type="project" value="InterPro"/>
</dbReference>
<dbReference type="EMBL" id="JAENIO010000011">
    <property type="protein sequence ID" value="MBK1833617.1"/>
    <property type="molecule type" value="Genomic_DNA"/>
</dbReference>
<feature type="domain" description="Phosphotyrosine protein phosphatase I" evidence="4">
    <location>
        <begin position="2"/>
        <end position="150"/>
    </location>
</feature>
<dbReference type="CDD" id="cd16343">
    <property type="entry name" value="LMWPTP"/>
    <property type="match status" value="1"/>
</dbReference>
<evidence type="ECO:0000256" key="3">
    <source>
        <dbReference type="PIRSR" id="PIRSR617867-1"/>
    </source>
</evidence>
<proteinExistence type="inferred from homology"/>
<comment type="similarity">
    <text evidence="1">Belongs to the low molecular weight phosphotyrosine protein phosphatase family.</text>
</comment>
<keyword evidence="6" id="KW-1185">Reference proteome</keyword>
<comment type="caution">
    <text evidence="5">The sequence shown here is derived from an EMBL/GenBank/DDBJ whole genome shotgun (WGS) entry which is preliminary data.</text>
</comment>
<protein>
    <submittedName>
        <fullName evidence="5">Low molecular weight phosphotyrosine protein phosphatase</fullName>
    </submittedName>
</protein>
<organism evidence="5 6">
    <name type="scientific">Roseibacillus ishigakijimensis</name>
    <dbReference type="NCBI Taxonomy" id="454146"/>
    <lineage>
        <taxon>Bacteria</taxon>
        <taxon>Pseudomonadati</taxon>
        <taxon>Verrucomicrobiota</taxon>
        <taxon>Verrucomicrobiia</taxon>
        <taxon>Verrucomicrobiales</taxon>
        <taxon>Verrucomicrobiaceae</taxon>
        <taxon>Roseibacillus</taxon>
    </lineage>
</organism>
<dbReference type="InterPro" id="IPR017867">
    <property type="entry name" value="Tyr_phospatase_low_mol_wt"/>
</dbReference>
<dbReference type="Proteomes" id="UP000604083">
    <property type="component" value="Unassembled WGS sequence"/>
</dbReference>
<dbReference type="Pfam" id="PF01451">
    <property type="entry name" value="LMWPc"/>
    <property type="match status" value="1"/>
</dbReference>
<dbReference type="Gene3D" id="3.40.50.2300">
    <property type="match status" value="1"/>
</dbReference>
<gene>
    <name evidence="5" type="ORF">JIN78_06040</name>
</gene>
<feature type="active site" description="Proton donor" evidence="3">
    <location>
        <position position="124"/>
    </location>
</feature>
<evidence type="ECO:0000256" key="1">
    <source>
        <dbReference type="ARBA" id="ARBA00011063"/>
    </source>
</evidence>
<dbReference type="RefSeq" id="WP_200391052.1">
    <property type="nucleotide sequence ID" value="NZ_JAENIO010000011.1"/>
</dbReference>
<dbReference type="SUPFAM" id="SSF52788">
    <property type="entry name" value="Phosphotyrosine protein phosphatases I"/>
    <property type="match status" value="1"/>
</dbReference>
<evidence type="ECO:0000313" key="6">
    <source>
        <dbReference type="Proteomes" id="UP000604083"/>
    </source>
</evidence>
<dbReference type="InterPro" id="IPR036196">
    <property type="entry name" value="Ptyr_pPase_sf"/>
</dbReference>